<organism evidence="1 2">
    <name type="scientific">Aspergillus aculeatinus CBS 121060</name>
    <dbReference type="NCBI Taxonomy" id="1448322"/>
    <lineage>
        <taxon>Eukaryota</taxon>
        <taxon>Fungi</taxon>
        <taxon>Dikarya</taxon>
        <taxon>Ascomycota</taxon>
        <taxon>Pezizomycotina</taxon>
        <taxon>Eurotiomycetes</taxon>
        <taxon>Eurotiomycetidae</taxon>
        <taxon>Eurotiales</taxon>
        <taxon>Aspergillaceae</taxon>
        <taxon>Aspergillus</taxon>
        <taxon>Aspergillus subgen. Circumdati</taxon>
    </lineage>
</organism>
<sequence>MAGHMTGRQGACQTAWQLADAVAAGGRRKTPQAVWGPPPTGEPGRQLASRAARRGARPGYVPGGGPEHRYIYLRLSGAPPEDAANWPPRWRQLATPAAGAPPPPSGHHRPRLGPGLACKRSVARTRFPGGLFPHTNWASGTWPPTGRPPANWPPGRLPCTHKLGPAANWPPARQLAWPAAPAHLAAARGHSRGRREPRLPAERAPPAPAPSPRPAAPARPHTAPPGCANWPHLPPALPPSGYHRP</sequence>
<name>A0ACD1H7R2_9EURO</name>
<protein>
    <submittedName>
        <fullName evidence="1">Uncharacterized protein</fullName>
    </submittedName>
</protein>
<evidence type="ECO:0000313" key="1">
    <source>
        <dbReference type="EMBL" id="RAH69440.1"/>
    </source>
</evidence>
<proteinExistence type="predicted"/>
<reference evidence="1" key="1">
    <citation type="submission" date="2018-02" db="EMBL/GenBank/DDBJ databases">
        <title>The genomes of Aspergillus section Nigri reveals drivers in fungal speciation.</title>
        <authorList>
            <consortium name="DOE Joint Genome Institute"/>
            <person name="Vesth T.C."/>
            <person name="Nybo J."/>
            <person name="Theobald S."/>
            <person name="Brandl J."/>
            <person name="Frisvad J.C."/>
            <person name="Nielsen K.F."/>
            <person name="Lyhne E.K."/>
            <person name="Kogle M.E."/>
            <person name="Kuo A."/>
            <person name="Riley R."/>
            <person name="Clum A."/>
            <person name="Nolan M."/>
            <person name="Lipzen A."/>
            <person name="Salamov A."/>
            <person name="Henrissat B."/>
            <person name="Wiebenga A."/>
            <person name="De vries R.P."/>
            <person name="Grigoriev I.V."/>
            <person name="Mortensen U.H."/>
            <person name="Andersen M.R."/>
            <person name="Baker S.E."/>
        </authorList>
    </citation>
    <scope>NUCLEOTIDE SEQUENCE</scope>
    <source>
        <strain evidence="1">CBS 121060</strain>
    </source>
</reference>
<evidence type="ECO:0000313" key="2">
    <source>
        <dbReference type="Proteomes" id="UP000249661"/>
    </source>
</evidence>
<dbReference type="Proteomes" id="UP000249661">
    <property type="component" value="Unassembled WGS sequence"/>
</dbReference>
<keyword evidence="2" id="KW-1185">Reference proteome</keyword>
<gene>
    <name evidence="1" type="ORF">BO66DRAFT_439177</name>
</gene>
<dbReference type="EMBL" id="KZ824960">
    <property type="protein sequence ID" value="RAH69440.1"/>
    <property type="molecule type" value="Genomic_DNA"/>
</dbReference>
<accession>A0ACD1H7R2</accession>